<evidence type="ECO:0000256" key="2">
    <source>
        <dbReference type="ARBA" id="ARBA00008133"/>
    </source>
</evidence>
<dbReference type="InterPro" id="IPR036108">
    <property type="entry name" value="4pyrrol_syn_uPrphyn_synt_sf"/>
</dbReference>
<dbReference type="GO" id="GO:0006780">
    <property type="term" value="P:uroporphyrinogen III biosynthetic process"/>
    <property type="evidence" value="ECO:0007669"/>
    <property type="project" value="UniProtKB-UniRule"/>
</dbReference>
<reference evidence="10 11" key="2">
    <citation type="submission" date="2013-02" db="EMBL/GenBank/DDBJ databases">
        <title>The Genome Sequence of Plasmodium falciparum Vietnam Oak-Knoll (FVO).</title>
        <authorList>
            <consortium name="The Broad Institute Genome Sequencing Platform"/>
            <consortium name="The Broad Institute Genome Sequencing Center for Infectious Disease"/>
            <person name="Neafsey D."/>
            <person name="Cheeseman I."/>
            <person name="Volkman S."/>
            <person name="Adams J."/>
            <person name="Walker B."/>
            <person name="Young S.K."/>
            <person name="Zeng Q."/>
            <person name="Gargeya S."/>
            <person name="Fitzgerald M."/>
            <person name="Haas B."/>
            <person name="Abouelleil A."/>
            <person name="Alvarado L."/>
            <person name="Arachchi H.M."/>
            <person name="Berlin A.M."/>
            <person name="Chapman S.B."/>
            <person name="Dewar J."/>
            <person name="Goldberg J."/>
            <person name="Griggs A."/>
            <person name="Gujja S."/>
            <person name="Hansen M."/>
            <person name="Howarth C."/>
            <person name="Imamovic A."/>
            <person name="Larimer J."/>
            <person name="McCowan C."/>
            <person name="Murphy C."/>
            <person name="Neiman D."/>
            <person name="Pearson M."/>
            <person name="Priest M."/>
            <person name="Roberts A."/>
            <person name="Saif S."/>
            <person name="Shea T."/>
            <person name="Sisk P."/>
            <person name="Sykes S."/>
            <person name="Wortman J."/>
            <person name="Nusbaum C."/>
            <person name="Birren B."/>
        </authorList>
    </citation>
    <scope>NUCLEOTIDE SEQUENCE [LARGE SCALE GENOMIC DNA]</scope>
    <source>
        <strain evidence="11">Vietnam Oak-Knoll (FVO)</strain>
    </source>
</reference>
<dbReference type="PANTHER" id="PTHR38042">
    <property type="entry name" value="UROPORPHYRINOGEN-III SYNTHASE, CHLOROPLASTIC"/>
    <property type="match status" value="1"/>
</dbReference>
<proteinExistence type="inferred from homology"/>
<comment type="pathway">
    <text evidence="1 7">Porphyrin-containing compound metabolism; protoporphyrin-IX biosynthesis; coproporphyrinogen-III from 5-aminolevulinate: step 3/4.</text>
</comment>
<evidence type="ECO:0000256" key="8">
    <source>
        <dbReference type="SAM" id="Phobius"/>
    </source>
</evidence>
<keyword evidence="8" id="KW-0472">Membrane</keyword>
<accession>A0A024V4C1</accession>
<dbReference type="InterPro" id="IPR039793">
    <property type="entry name" value="UROS/Hem4"/>
</dbReference>
<dbReference type="EC" id="4.2.1.75" evidence="3 7"/>
<comment type="similarity">
    <text evidence="2 7">Belongs to the uroporphyrinogen-III synthase family.</text>
</comment>
<comment type="catalytic activity">
    <reaction evidence="6 7">
        <text>hydroxymethylbilane = uroporphyrinogen III + H2O</text>
        <dbReference type="Rhea" id="RHEA:18965"/>
        <dbReference type="ChEBI" id="CHEBI:15377"/>
        <dbReference type="ChEBI" id="CHEBI:57308"/>
        <dbReference type="ChEBI" id="CHEBI:57845"/>
        <dbReference type="EC" id="4.2.1.75"/>
    </reaction>
</comment>
<dbReference type="OrthoDB" id="386028at2759"/>
<dbReference type="PANTHER" id="PTHR38042:SF1">
    <property type="entry name" value="UROPORPHYRINOGEN-III SYNTHASE, CHLOROPLASTIC"/>
    <property type="match status" value="1"/>
</dbReference>
<comment type="function">
    <text evidence="7">Catalyzes cyclization of the linear tetrapyrrole, hydroxymethylbilane, to the macrocyclic uroporphyrinogen III.</text>
</comment>
<dbReference type="Gene3D" id="3.40.50.10090">
    <property type="match status" value="1"/>
</dbReference>
<name>A0A024V4C1_PLAFA</name>
<evidence type="ECO:0000256" key="1">
    <source>
        <dbReference type="ARBA" id="ARBA00004772"/>
    </source>
</evidence>
<evidence type="ECO:0000313" key="11">
    <source>
        <dbReference type="Proteomes" id="UP000030690"/>
    </source>
</evidence>
<dbReference type="Proteomes" id="UP000030690">
    <property type="component" value="Unassembled WGS sequence"/>
</dbReference>
<dbReference type="GO" id="GO:0004852">
    <property type="term" value="F:uroporphyrinogen-III synthase activity"/>
    <property type="evidence" value="ECO:0007669"/>
    <property type="project" value="UniProtKB-UniRule"/>
</dbReference>
<evidence type="ECO:0000256" key="7">
    <source>
        <dbReference type="RuleBase" id="RU366031"/>
    </source>
</evidence>
<dbReference type="UniPathway" id="UPA00251">
    <property type="reaction ID" value="UER00320"/>
</dbReference>
<evidence type="ECO:0000313" key="10">
    <source>
        <dbReference type="EMBL" id="ETW17329.1"/>
    </source>
</evidence>
<keyword evidence="5 7" id="KW-0627">Porphyrin biosynthesis</keyword>
<dbReference type="AlphaFoldDB" id="A0A024V4C1"/>
<evidence type="ECO:0000256" key="3">
    <source>
        <dbReference type="ARBA" id="ARBA00013109"/>
    </source>
</evidence>
<feature type="transmembrane region" description="Helical" evidence="8">
    <location>
        <begin position="383"/>
        <end position="402"/>
    </location>
</feature>
<dbReference type="Pfam" id="PF02602">
    <property type="entry name" value="HEM4"/>
    <property type="match status" value="1"/>
</dbReference>
<dbReference type="InterPro" id="IPR003754">
    <property type="entry name" value="4pyrrol_synth_uPrphyn_synth"/>
</dbReference>
<feature type="domain" description="Tetrapyrrole biosynthesis uroporphyrinogen III synthase" evidence="9">
    <location>
        <begin position="701"/>
        <end position="787"/>
    </location>
</feature>
<protein>
    <recommendedName>
        <fullName evidence="3 7">Uroporphyrinogen-III synthase</fullName>
        <ecNumber evidence="3 7">4.2.1.75</ecNumber>
    </recommendedName>
</protein>
<gene>
    <name evidence="10" type="ORF">PFFVO_03761</name>
</gene>
<dbReference type="EMBL" id="KI925130">
    <property type="protein sequence ID" value="ETW17329.1"/>
    <property type="molecule type" value="Genomic_DNA"/>
</dbReference>
<keyword evidence="8" id="KW-1133">Transmembrane helix</keyword>
<evidence type="ECO:0000256" key="5">
    <source>
        <dbReference type="ARBA" id="ARBA00023244"/>
    </source>
</evidence>
<dbReference type="SUPFAM" id="SSF69618">
    <property type="entry name" value="HemD-like"/>
    <property type="match status" value="1"/>
</dbReference>
<evidence type="ECO:0000256" key="6">
    <source>
        <dbReference type="ARBA" id="ARBA00048617"/>
    </source>
</evidence>
<keyword evidence="4 7" id="KW-0456">Lyase</keyword>
<evidence type="ECO:0000259" key="9">
    <source>
        <dbReference type="Pfam" id="PF02602"/>
    </source>
</evidence>
<evidence type="ECO:0000256" key="4">
    <source>
        <dbReference type="ARBA" id="ARBA00023239"/>
    </source>
</evidence>
<keyword evidence="8" id="KW-0812">Transmembrane</keyword>
<reference evidence="10 11" key="1">
    <citation type="submission" date="2013-02" db="EMBL/GenBank/DDBJ databases">
        <title>The Genome Annotation of Plasmodium falciparum Vietnam Oak-Knoll (FVO).</title>
        <authorList>
            <consortium name="The Broad Institute Genome Sequencing Platform"/>
            <consortium name="The Broad Institute Genome Sequencing Center for Infectious Disease"/>
            <person name="Neafsey D."/>
            <person name="Hoffman S."/>
            <person name="Volkman S."/>
            <person name="Rosenthal P."/>
            <person name="Walker B."/>
            <person name="Young S.K."/>
            <person name="Zeng Q."/>
            <person name="Gargeya S."/>
            <person name="Fitzgerald M."/>
            <person name="Haas B."/>
            <person name="Abouelleil A."/>
            <person name="Allen A.W."/>
            <person name="Alvarado L."/>
            <person name="Arachchi H.M."/>
            <person name="Berlin A.M."/>
            <person name="Chapman S.B."/>
            <person name="Gainer-Dewar J."/>
            <person name="Goldberg J."/>
            <person name="Griggs A."/>
            <person name="Gujja S."/>
            <person name="Hansen M."/>
            <person name="Howarth C."/>
            <person name="Imamovic A."/>
            <person name="Ireland A."/>
            <person name="Larimer J."/>
            <person name="McCowan C."/>
            <person name="Murphy C."/>
            <person name="Pearson M."/>
            <person name="Poon T.W."/>
            <person name="Priest M."/>
            <person name="Roberts A."/>
            <person name="Saif S."/>
            <person name="Shea T."/>
            <person name="Sisk P."/>
            <person name="Sykes S."/>
            <person name="Wortman J."/>
            <person name="Nusbaum C."/>
            <person name="Birren B."/>
        </authorList>
    </citation>
    <scope>NUCLEOTIDE SEQUENCE [LARGE SCALE GENOMIC DNA]</scope>
    <source>
        <strain evidence="11">Vietnam Oak-Knoll (FVO)</strain>
    </source>
</reference>
<sequence>MIHEYRPHTVLRVIEDNKKFIYKKEHVDQDNNNNKFDNDTKIKEIYKRQNDCHYNDYPKYIEENKYKSDKEYTNKNKRDIYIYNEKDNFEYIKNKEDLNNIIKKKKGKCDCEILCLKKREQNDYNNFFNSTKYIPTLKANKNELRYFFHIIKNMMKKNIHNNDNIYILLINFLCKNFPSYIGLFAHLWFECKILLAEKLIIVEFFRQLKINSEIIYHFFNCGYDSFEILLSISPHDLINIQKFNNVTWIPGHSFRLKMIFSNIKHYFKIFIQQNDDYIKKIKNYILQKRKKKTKHINNSKFMKHYNNNNKKDSTNLKLPIHTFLSMQALHDMDINKTNINDPLSSNVKYLKFKPHDLVHQNQSIITDYHSCTQFFNSLMKCSLLLNFLILLLYTFFNSFLSIKFMTNYKDNFSNISNIKKNNYNILKFFYILPEQVRKKYISYFILSCSDKENIKRRGKRIKKDNMEYNKYDIKEDVKKNDMCDITNDDDVISNKNHFINKSNSKLYILITSPEAARIYRYIVILLIHNLKNTNLKYETCNERKLNYIKKFVKDISILSIGHSCNDILKNKFNKSLFYNISNKNSSIHKSPIFKIKKKKLLQINRDISTHLNIVFTPTKANGNTFKKELRDFFFLKKNEQRNNNIYKKDKQKRNVNINQHEYINEQKNLHNNILWISSSISTSSFDDLDIHPQNNNHIYDRINLKRINCYDTQQVTYNINDKTNKIHITKYSIICLMSTSTVLSFYKNFGNNFSYVVCMGKSSYELLKKLNFKNIYFPENSKTKTLLNILITLYHKLNNKYKRKFHIILTRQKDKNEEIKKVLSQQNIDIQEIPCIKTKYNFANISKLYKLLYSYINQACTQRKRTKMIKYI</sequence>
<organism evidence="10 11">
    <name type="scientific">Plasmodium falciparum Vietnam Oak-Knoll</name>
    <name type="common">FVO</name>
    <dbReference type="NCBI Taxonomy" id="1036723"/>
    <lineage>
        <taxon>Eukaryota</taxon>
        <taxon>Sar</taxon>
        <taxon>Alveolata</taxon>
        <taxon>Apicomplexa</taxon>
        <taxon>Aconoidasida</taxon>
        <taxon>Haemosporida</taxon>
        <taxon>Plasmodiidae</taxon>
        <taxon>Plasmodium</taxon>
        <taxon>Plasmodium (Laverania)</taxon>
    </lineage>
</organism>
<dbReference type="GO" id="GO:0006782">
    <property type="term" value="P:protoporphyrinogen IX biosynthetic process"/>
    <property type="evidence" value="ECO:0007669"/>
    <property type="project" value="UniProtKB-UniRule"/>
</dbReference>